<proteinExistence type="inferred from homology"/>
<dbReference type="PANTHER" id="PTHR46042:SF1">
    <property type="entry name" value="DIPHTHINE METHYLTRANSFERASE"/>
    <property type="match status" value="1"/>
</dbReference>
<evidence type="ECO:0000313" key="12">
    <source>
        <dbReference type="RefSeq" id="XP_024938621.1"/>
    </source>
</evidence>
<dbReference type="Pfam" id="PF00400">
    <property type="entry name" value="WD40"/>
    <property type="match status" value="1"/>
</dbReference>
<dbReference type="PROSITE" id="PS00678">
    <property type="entry name" value="WD_REPEATS_1"/>
    <property type="match status" value="1"/>
</dbReference>
<dbReference type="PANTHER" id="PTHR46042">
    <property type="entry name" value="DIPHTHINE METHYLTRANSFERASE"/>
    <property type="match status" value="1"/>
</dbReference>
<keyword evidence="2 8" id="KW-0853">WD repeat</keyword>
<evidence type="ECO:0000256" key="6">
    <source>
        <dbReference type="ARBA" id="ARBA00039131"/>
    </source>
</evidence>
<dbReference type="SUPFAM" id="SSF50978">
    <property type="entry name" value="WD40 repeat-like"/>
    <property type="match status" value="1"/>
</dbReference>
<gene>
    <name evidence="10 11 12" type="primary">LOC107265617</name>
</gene>
<dbReference type="PROSITE" id="PS50082">
    <property type="entry name" value="WD_REPEATS_2"/>
    <property type="match status" value="1"/>
</dbReference>
<evidence type="ECO:0000256" key="8">
    <source>
        <dbReference type="PROSITE-ProRule" id="PRU00221"/>
    </source>
</evidence>
<evidence type="ECO:0000256" key="4">
    <source>
        <dbReference type="ARBA" id="ARBA00022801"/>
    </source>
</evidence>
<dbReference type="GO" id="GO:0061685">
    <property type="term" value="F:diphthine methylesterase activity"/>
    <property type="evidence" value="ECO:0007669"/>
    <property type="project" value="UniProtKB-EC"/>
</dbReference>
<keyword evidence="4" id="KW-0378">Hydrolase</keyword>
<dbReference type="GO" id="GO:0017183">
    <property type="term" value="P:protein histidyl modification to diphthamide"/>
    <property type="evidence" value="ECO:0007669"/>
    <property type="project" value="TreeGrafter"/>
</dbReference>
<dbReference type="GO" id="GO:0008168">
    <property type="term" value="F:methyltransferase activity"/>
    <property type="evidence" value="ECO:0007669"/>
    <property type="project" value="UniProtKB-KW"/>
</dbReference>
<dbReference type="RefSeq" id="XP_024938621.1">
    <property type="nucleotide sequence ID" value="XM_025082853.1"/>
</dbReference>
<dbReference type="InterPro" id="IPR015943">
    <property type="entry name" value="WD40/YVTN_repeat-like_dom_sf"/>
</dbReference>
<dbReference type="SMART" id="SM00320">
    <property type="entry name" value="WD40"/>
    <property type="match status" value="5"/>
</dbReference>
<reference evidence="10 11" key="1">
    <citation type="submission" date="2025-04" db="UniProtKB">
        <authorList>
            <consortium name="RefSeq"/>
        </authorList>
    </citation>
    <scope>IDENTIFICATION</scope>
</reference>
<dbReference type="Proteomes" id="UP000694920">
    <property type="component" value="Unplaced"/>
</dbReference>
<sequence>MEDERGSSEGPAKITEPVITVPNPRAFQQTVAQVTVPTIPGQSKIMTSESFTTLDTFDTQFPADSVEWCPIEPYRNLFVCGTYHLAQEDLQTAATGEKVPERLGQIYLFQVIEKKLLRIMKKAHVAAVLDMKWAHVRLNGKILLGVVSADASIEIYQLLEEREPKLHLTSKSHLDGNIPGLLALSLDWSTGRCKSNDNTHASIVVSDSEGKFNILQLNETEELEKTISWNAHEFEAWIAAFDYWDTNIVYTGGDDSTFLRFDLRMSPKPVSINRSHHTGVTSLHCNSSKEFSLASGSYDETLRLWDTRNIARPLSELNLGGGIWRLKWDPFFKDYLLAACMYDGFKIINCQQSSNPVIIAQYMEHKNISYGCDWSFSTSEEFSPDSSKNLALIATCSFYDHILHLSTVSLTDD</sequence>
<accession>A0AAJ7RCZ2</accession>
<comment type="similarity">
    <text evidence="5">Belongs to the DPH7 family.</text>
</comment>
<comment type="catalytic activity">
    <reaction evidence="7">
        <text>diphthine methyl ester-[translation elongation factor 2] + H2O = diphthine-[translation elongation factor 2] + methanol + H(+)</text>
        <dbReference type="Rhea" id="RHEA:42656"/>
        <dbReference type="Rhea" id="RHEA-COMP:10172"/>
        <dbReference type="Rhea" id="RHEA-COMP:10173"/>
        <dbReference type="ChEBI" id="CHEBI:15377"/>
        <dbReference type="ChEBI" id="CHEBI:15378"/>
        <dbReference type="ChEBI" id="CHEBI:17790"/>
        <dbReference type="ChEBI" id="CHEBI:79005"/>
        <dbReference type="ChEBI" id="CHEBI:82696"/>
        <dbReference type="EC" id="3.1.1.97"/>
    </reaction>
</comment>
<protein>
    <recommendedName>
        <fullName evidence="6">methylated diphthine methylhydrolase</fullName>
        <ecNumber evidence="6">3.1.1.97</ecNumber>
    </recommendedName>
</protein>
<dbReference type="Gene3D" id="2.130.10.10">
    <property type="entry name" value="YVTN repeat-like/Quinoprotein amine dehydrogenase"/>
    <property type="match status" value="1"/>
</dbReference>
<evidence type="ECO:0000256" key="5">
    <source>
        <dbReference type="ARBA" id="ARBA00038092"/>
    </source>
</evidence>
<dbReference type="InterPro" id="IPR001680">
    <property type="entry name" value="WD40_rpt"/>
</dbReference>
<dbReference type="GO" id="GO:0032259">
    <property type="term" value="P:methylation"/>
    <property type="evidence" value="ECO:0007669"/>
    <property type="project" value="UniProtKB-KW"/>
</dbReference>
<dbReference type="GeneID" id="107265617"/>
<evidence type="ECO:0000256" key="3">
    <source>
        <dbReference type="ARBA" id="ARBA00022737"/>
    </source>
</evidence>
<dbReference type="InterPro" id="IPR019775">
    <property type="entry name" value="WD40_repeat_CS"/>
</dbReference>
<evidence type="ECO:0000313" key="10">
    <source>
        <dbReference type="RefSeq" id="XP_015590733.1"/>
    </source>
</evidence>
<comment type="pathway">
    <text evidence="1">Protein modification; peptidyl-diphthamide biosynthesis.</text>
</comment>
<dbReference type="KEGG" id="ccin:107265617"/>
<dbReference type="PROSITE" id="PS50294">
    <property type="entry name" value="WD_REPEATS_REGION"/>
    <property type="match status" value="1"/>
</dbReference>
<dbReference type="EC" id="3.1.1.97" evidence="6"/>
<evidence type="ECO:0000313" key="9">
    <source>
        <dbReference type="Proteomes" id="UP000694920"/>
    </source>
</evidence>
<keyword evidence="10 11" id="KW-0489">Methyltransferase</keyword>
<evidence type="ECO:0000256" key="1">
    <source>
        <dbReference type="ARBA" id="ARBA00005156"/>
    </source>
</evidence>
<dbReference type="InterPro" id="IPR052415">
    <property type="entry name" value="Diphthine_MTase"/>
</dbReference>
<dbReference type="RefSeq" id="XP_015590733.1">
    <property type="nucleotide sequence ID" value="XM_015735247.2"/>
</dbReference>
<keyword evidence="9" id="KW-1185">Reference proteome</keyword>
<keyword evidence="10 11" id="KW-0808">Transferase</keyword>
<evidence type="ECO:0000256" key="7">
    <source>
        <dbReference type="ARBA" id="ARBA00047551"/>
    </source>
</evidence>
<keyword evidence="3" id="KW-0677">Repeat</keyword>
<dbReference type="RefSeq" id="XP_015590735.1">
    <property type="nucleotide sequence ID" value="XM_015735249.2"/>
</dbReference>
<evidence type="ECO:0000313" key="11">
    <source>
        <dbReference type="RefSeq" id="XP_015590735.1"/>
    </source>
</evidence>
<dbReference type="GO" id="GO:0005737">
    <property type="term" value="C:cytoplasm"/>
    <property type="evidence" value="ECO:0007669"/>
    <property type="project" value="TreeGrafter"/>
</dbReference>
<organism evidence="9 12">
    <name type="scientific">Cephus cinctus</name>
    <name type="common">Wheat stem sawfly</name>
    <dbReference type="NCBI Taxonomy" id="211228"/>
    <lineage>
        <taxon>Eukaryota</taxon>
        <taxon>Metazoa</taxon>
        <taxon>Ecdysozoa</taxon>
        <taxon>Arthropoda</taxon>
        <taxon>Hexapoda</taxon>
        <taxon>Insecta</taxon>
        <taxon>Pterygota</taxon>
        <taxon>Neoptera</taxon>
        <taxon>Endopterygota</taxon>
        <taxon>Hymenoptera</taxon>
        <taxon>Cephoidea</taxon>
        <taxon>Cephidae</taxon>
        <taxon>Cephus</taxon>
    </lineage>
</organism>
<name>A0AAJ7RCZ2_CEPCN</name>
<evidence type="ECO:0000256" key="2">
    <source>
        <dbReference type="ARBA" id="ARBA00022574"/>
    </source>
</evidence>
<dbReference type="InterPro" id="IPR036322">
    <property type="entry name" value="WD40_repeat_dom_sf"/>
</dbReference>
<feature type="repeat" description="WD" evidence="8">
    <location>
        <begin position="273"/>
        <end position="309"/>
    </location>
</feature>
<dbReference type="AlphaFoldDB" id="A0AAJ7RCZ2"/>